<dbReference type="InterPro" id="IPR036514">
    <property type="entry name" value="SGNH_hydro_sf"/>
</dbReference>
<dbReference type="PANTHER" id="PTHR45642:SF139">
    <property type="entry name" value="SGNH HYDROLASE-TYPE ESTERASE DOMAIN-CONTAINING PROTEIN"/>
    <property type="match status" value="1"/>
</dbReference>
<name>A0A200PLR0_MACCD</name>
<evidence type="ECO:0000256" key="1">
    <source>
        <dbReference type="ARBA" id="ARBA00008668"/>
    </source>
</evidence>
<dbReference type="Pfam" id="PF00657">
    <property type="entry name" value="Lipase_GDSL"/>
    <property type="match status" value="1"/>
</dbReference>
<dbReference type="InterPro" id="IPR001087">
    <property type="entry name" value="GDSL"/>
</dbReference>
<dbReference type="CDD" id="cd01837">
    <property type="entry name" value="SGNH_plant_lipase_like"/>
    <property type="match status" value="1"/>
</dbReference>
<dbReference type="Proteomes" id="UP000195402">
    <property type="component" value="Unassembled WGS sequence"/>
</dbReference>
<dbReference type="FunCoup" id="A0A200PLR0">
    <property type="interactions" value="27"/>
</dbReference>
<dbReference type="InterPro" id="IPR050592">
    <property type="entry name" value="GDSL_lipolytic_enzyme"/>
</dbReference>
<dbReference type="STRING" id="56857.A0A200PLR0"/>
<dbReference type="GO" id="GO:0016788">
    <property type="term" value="F:hydrolase activity, acting on ester bonds"/>
    <property type="evidence" value="ECO:0007669"/>
    <property type="project" value="InterPro"/>
</dbReference>
<evidence type="ECO:0000256" key="2">
    <source>
        <dbReference type="ARBA" id="ARBA00022729"/>
    </source>
</evidence>
<reference evidence="4 5" key="1">
    <citation type="journal article" date="2017" name="Mol. Plant">
        <title>The Genome of Medicinal Plant Macleaya cordata Provides New Insights into Benzylisoquinoline Alkaloids Metabolism.</title>
        <authorList>
            <person name="Liu X."/>
            <person name="Liu Y."/>
            <person name="Huang P."/>
            <person name="Ma Y."/>
            <person name="Qing Z."/>
            <person name="Tang Q."/>
            <person name="Cao H."/>
            <person name="Cheng P."/>
            <person name="Zheng Y."/>
            <person name="Yuan Z."/>
            <person name="Zhou Y."/>
            <person name="Liu J."/>
            <person name="Tang Z."/>
            <person name="Zhuo Y."/>
            <person name="Zhang Y."/>
            <person name="Yu L."/>
            <person name="Huang J."/>
            <person name="Yang P."/>
            <person name="Peng Q."/>
            <person name="Zhang J."/>
            <person name="Jiang W."/>
            <person name="Zhang Z."/>
            <person name="Lin K."/>
            <person name="Ro D.K."/>
            <person name="Chen X."/>
            <person name="Xiong X."/>
            <person name="Shang Y."/>
            <person name="Huang S."/>
            <person name="Zeng J."/>
        </authorList>
    </citation>
    <scope>NUCLEOTIDE SEQUENCE [LARGE SCALE GENOMIC DNA]</scope>
    <source>
        <strain evidence="5">cv. BLH2017</strain>
        <tissue evidence="4">Root</tissue>
    </source>
</reference>
<dbReference type="PANTHER" id="PTHR45642">
    <property type="entry name" value="GDSL ESTERASE/LIPASE EXL3"/>
    <property type="match status" value="1"/>
</dbReference>
<keyword evidence="2 3" id="KW-0732">Signal</keyword>
<sequence length="371" mass="40926">MNTKATIFLTFFFSLSLSLIAATTTTSTSISYNTSLVTHQSHGISAVFAFGDSTLDTGNNDFISTLFQGNHMPYGRDFPGFSASGRFTNGRLIPDFLVEYLRIKDALPPYLYPNLSNEELLTGVGFASAGTGLDNLTASIASVLNMNTQLEYFERYLSQIQSIVGNDRARQVVGDGLFLISAGTNDMVDNFYDLPTRSAQFSLSDYQDFLIGNLESVVQRLYAMGARKFAISGLPPIGCLPVQRTVGNLLNPLQRVCMQQQNIDSQGYNHKLQSRIQRLQSSLRGSTVAYVEVYDPMMDMATNPLKYGFEEATVGCCGTGLLEMGILCSELSLTCPDASRYMFWDAVHPSEATYQNLANIFVQNVLPRFLN</sequence>
<dbReference type="EMBL" id="MVGT01004544">
    <property type="protein sequence ID" value="OUZ99141.1"/>
    <property type="molecule type" value="Genomic_DNA"/>
</dbReference>
<dbReference type="AlphaFoldDB" id="A0A200PLR0"/>
<dbReference type="SUPFAM" id="SSF52266">
    <property type="entry name" value="SGNH hydrolase"/>
    <property type="match status" value="1"/>
</dbReference>
<dbReference type="InParanoid" id="A0A200PLR0"/>
<proteinExistence type="inferred from homology"/>
<accession>A0A200PLR0</accession>
<protein>
    <submittedName>
        <fullName evidence="4">Lipase</fullName>
    </submittedName>
</protein>
<dbReference type="Gene3D" id="3.40.50.1110">
    <property type="entry name" value="SGNH hydrolase"/>
    <property type="match status" value="1"/>
</dbReference>
<dbReference type="InterPro" id="IPR035669">
    <property type="entry name" value="SGNH_plant_lipase-like"/>
</dbReference>
<comment type="similarity">
    <text evidence="1">Belongs to the 'GDSL' lipolytic enzyme family.</text>
</comment>
<dbReference type="OrthoDB" id="1600564at2759"/>
<gene>
    <name evidence="4" type="ORF">BVC80_9077g79</name>
</gene>
<dbReference type="OMA" id="GTNDMLY"/>
<evidence type="ECO:0000313" key="4">
    <source>
        <dbReference type="EMBL" id="OUZ99141.1"/>
    </source>
</evidence>
<evidence type="ECO:0000313" key="5">
    <source>
        <dbReference type="Proteomes" id="UP000195402"/>
    </source>
</evidence>
<dbReference type="FunFam" id="3.40.50.1110:FF:000003">
    <property type="entry name" value="GDSL esterase/lipase APG"/>
    <property type="match status" value="1"/>
</dbReference>
<organism evidence="4 5">
    <name type="scientific">Macleaya cordata</name>
    <name type="common">Five-seeded plume-poppy</name>
    <name type="synonym">Bocconia cordata</name>
    <dbReference type="NCBI Taxonomy" id="56857"/>
    <lineage>
        <taxon>Eukaryota</taxon>
        <taxon>Viridiplantae</taxon>
        <taxon>Streptophyta</taxon>
        <taxon>Embryophyta</taxon>
        <taxon>Tracheophyta</taxon>
        <taxon>Spermatophyta</taxon>
        <taxon>Magnoliopsida</taxon>
        <taxon>Ranunculales</taxon>
        <taxon>Papaveraceae</taxon>
        <taxon>Papaveroideae</taxon>
        <taxon>Macleaya</taxon>
    </lineage>
</organism>
<feature type="chain" id="PRO_5012080699" evidence="3">
    <location>
        <begin position="23"/>
        <end position="371"/>
    </location>
</feature>
<feature type="signal peptide" evidence="3">
    <location>
        <begin position="1"/>
        <end position="22"/>
    </location>
</feature>
<comment type="caution">
    <text evidence="4">The sequence shown here is derived from an EMBL/GenBank/DDBJ whole genome shotgun (WGS) entry which is preliminary data.</text>
</comment>
<evidence type="ECO:0000256" key="3">
    <source>
        <dbReference type="SAM" id="SignalP"/>
    </source>
</evidence>
<keyword evidence="5" id="KW-1185">Reference proteome</keyword>